<feature type="domain" description="Tubulin/FtsZ 2-layer sandwich" evidence="5">
    <location>
        <begin position="12"/>
        <end position="141"/>
    </location>
</feature>
<sequence length="189" mass="21455">MKSLVRNMVPYPTLNFLTCSLVPLQNHSSIVSKNEMMTIPQSTMQCFEPCSLLTSVNLKEGKYMNVSLKYCGNVSMKEVNQSIQCLKRSGIVHDHAVPWTRVGVHCETVSKSKTLGSNHETSIISMLANSTVMGGVFDRIMNKCDKLYDKRAYVHWFVGEGMESGEFEEAREVVRNLAFDYHNMENMEQ</sequence>
<proteinExistence type="inferred from homology"/>
<comment type="caution">
    <text evidence="6">The sequence shown here is derived from an EMBL/GenBank/DDBJ whole genome shotgun (WGS) entry which is preliminary data.</text>
</comment>
<accession>A0AA88GPN5</accession>
<evidence type="ECO:0000256" key="2">
    <source>
        <dbReference type="ARBA" id="ARBA00022701"/>
    </source>
</evidence>
<comment type="similarity">
    <text evidence="1">Belongs to the tubulin family.</text>
</comment>
<dbReference type="InterPro" id="IPR023123">
    <property type="entry name" value="Tubulin_C"/>
</dbReference>
<dbReference type="SUPFAM" id="SSF55307">
    <property type="entry name" value="Tubulin C-terminal domain-like"/>
    <property type="match status" value="1"/>
</dbReference>
<keyword evidence="3" id="KW-0547">Nucleotide-binding</keyword>
<evidence type="ECO:0000259" key="5">
    <source>
        <dbReference type="Pfam" id="PF03953"/>
    </source>
</evidence>
<dbReference type="Proteomes" id="UP000816034">
    <property type="component" value="Unassembled WGS sequence"/>
</dbReference>
<dbReference type="GeneID" id="68097925"/>
<dbReference type="InterPro" id="IPR008280">
    <property type="entry name" value="Tub_FtsZ_C"/>
</dbReference>
<reference evidence="6 7" key="1">
    <citation type="journal article" date="2018" name="BMC Genomics">
        <title>The genome of Naegleria lovaniensis, the basis for a comparative approach to unravel pathogenicity factors of the human pathogenic amoeba N. fowleri.</title>
        <authorList>
            <person name="Liechti N."/>
            <person name="Schurch N."/>
            <person name="Bruggmann R."/>
            <person name="Wittwer M."/>
        </authorList>
    </citation>
    <scope>NUCLEOTIDE SEQUENCE [LARGE SCALE GENOMIC DNA]</scope>
    <source>
        <strain evidence="6 7">ATCC 30569</strain>
    </source>
</reference>
<evidence type="ECO:0000313" key="7">
    <source>
        <dbReference type="Proteomes" id="UP000816034"/>
    </source>
</evidence>
<dbReference type="Gene3D" id="1.10.287.600">
    <property type="entry name" value="Helix hairpin bin"/>
    <property type="match status" value="1"/>
</dbReference>
<dbReference type="InterPro" id="IPR000217">
    <property type="entry name" value="Tubulin"/>
</dbReference>
<dbReference type="AlphaFoldDB" id="A0AA88GPN5"/>
<evidence type="ECO:0000256" key="1">
    <source>
        <dbReference type="ARBA" id="ARBA00009636"/>
    </source>
</evidence>
<keyword evidence="2" id="KW-0493">Microtubule</keyword>
<dbReference type="EMBL" id="PYSW02000024">
    <property type="protein sequence ID" value="KAG2382268.1"/>
    <property type="molecule type" value="Genomic_DNA"/>
</dbReference>
<protein>
    <recommendedName>
        <fullName evidence="5">Tubulin/FtsZ 2-layer sandwich domain-containing protein</fullName>
    </recommendedName>
</protein>
<dbReference type="GO" id="GO:0005525">
    <property type="term" value="F:GTP binding"/>
    <property type="evidence" value="ECO:0007669"/>
    <property type="project" value="UniProtKB-KW"/>
</dbReference>
<dbReference type="Pfam" id="PF03953">
    <property type="entry name" value="Tubulin_C"/>
    <property type="match status" value="1"/>
</dbReference>
<dbReference type="InterPro" id="IPR036525">
    <property type="entry name" value="Tubulin/FtsZ_GTPase_sf"/>
</dbReference>
<name>A0AA88GPN5_NAELO</name>
<evidence type="ECO:0000256" key="3">
    <source>
        <dbReference type="ARBA" id="ARBA00022741"/>
    </source>
</evidence>
<dbReference type="PANTHER" id="PTHR11588">
    <property type="entry name" value="TUBULIN"/>
    <property type="match status" value="1"/>
</dbReference>
<dbReference type="Gene3D" id="3.40.50.1440">
    <property type="entry name" value="Tubulin/FtsZ, GTPase domain"/>
    <property type="match status" value="1"/>
</dbReference>
<keyword evidence="4" id="KW-0342">GTP-binding</keyword>
<dbReference type="GO" id="GO:0005874">
    <property type="term" value="C:microtubule"/>
    <property type="evidence" value="ECO:0007669"/>
    <property type="project" value="UniProtKB-KW"/>
</dbReference>
<dbReference type="GO" id="GO:0007017">
    <property type="term" value="P:microtubule-based process"/>
    <property type="evidence" value="ECO:0007669"/>
    <property type="project" value="InterPro"/>
</dbReference>
<gene>
    <name evidence="6" type="ORF">C9374_005470</name>
</gene>
<dbReference type="RefSeq" id="XP_044547947.1">
    <property type="nucleotide sequence ID" value="XM_044695224.1"/>
</dbReference>
<evidence type="ECO:0000313" key="6">
    <source>
        <dbReference type="EMBL" id="KAG2382268.1"/>
    </source>
</evidence>
<organism evidence="6 7">
    <name type="scientific">Naegleria lovaniensis</name>
    <name type="common">Amoeba</name>
    <dbReference type="NCBI Taxonomy" id="51637"/>
    <lineage>
        <taxon>Eukaryota</taxon>
        <taxon>Discoba</taxon>
        <taxon>Heterolobosea</taxon>
        <taxon>Tetramitia</taxon>
        <taxon>Eutetramitia</taxon>
        <taxon>Vahlkampfiidae</taxon>
        <taxon>Naegleria</taxon>
    </lineage>
</organism>
<dbReference type="InterPro" id="IPR018316">
    <property type="entry name" value="Tubulin/FtsZ_2-layer-sand-dom"/>
</dbReference>
<evidence type="ECO:0000256" key="4">
    <source>
        <dbReference type="ARBA" id="ARBA00023134"/>
    </source>
</evidence>
<keyword evidence="7" id="KW-1185">Reference proteome</keyword>